<protein>
    <recommendedName>
        <fullName evidence="4">Lipoprotein</fullName>
    </recommendedName>
</protein>
<keyword evidence="3" id="KW-1185">Reference proteome</keyword>
<keyword evidence="1" id="KW-0732">Signal</keyword>
<accession>A0ABX7NKV4</accession>
<feature type="chain" id="PRO_5046326988" description="Lipoprotein" evidence="1">
    <location>
        <begin position="24"/>
        <end position="108"/>
    </location>
</feature>
<dbReference type="Pfam" id="PF19806">
    <property type="entry name" value="DUF6289"/>
    <property type="match status" value="1"/>
</dbReference>
<proteinExistence type="predicted"/>
<evidence type="ECO:0000313" key="3">
    <source>
        <dbReference type="Proteomes" id="UP000662747"/>
    </source>
</evidence>
<dbReference type="Proteomes" id="UP000662747">
    <property type="component" value="Chromosome"/>
</dbReference>
<feature type="signal peptide" evidence="1">
    <location>
        <begin position="1"/>
        <end position="23"/>
    </location>
</feature>
<dbReference type="EMBL" id="CP071090">
    <property type="protein sequence ID" value="QSQ19048.1"/>
    <property type="molecule type" value="Genomic_DNA"/>
</dbReference>
<evidence type="ECO:0000313" key="2">
    <source>
        <dbReference type="EMBL" id="QSQ19048.1"/>
    </source>
</evidence>
<evidence type="ECO:0008006" key="4">
    <source>
        <dbReference type="Google" id="ProtNLM"/>
    </source>
</evidence>
<dbReference type="PROSITE" id="PS51257">
    <property type="entry name" value="PROKAR_LIPOPROTEIN"/>
    <property type="match status" value="1"/>
</dbReference>
<name>A0ABX7NKV4_9BACT</name>
<reference evidence="2 3" key="1">
    <citation type="submission" date="2021-02" db="EMBL/GenBank/DDBJ databases">
        <title>De Novo genome assembly of isolated myxobacteria.</title>
        <authorList>
            <person name="Stevens D.C."/>
        </authorList>
    </citation>
    <scope>NUCLEOTIDE SEQUENCE [LARGE SCALE GENOMIC DNA]</scope>
    <source>
        <strain evidence="3">SCPEA02</strain>
    </source>
</reference>
<organism evidence="2 3">
    <name type="scientific">Pyxidicoccus parkwayensis</name>
    <dbReference type="NCBI Taxonomy" id="2813578"/>
    <lineage>
        <taxon>Bacteria</taxon>
        <taxon>Pseudomonadati</taxon>
        <taxon>Myxococcota</taxon>
        <taxon>Myxococcia</taxon>
        <taxon>Myxococcales</taxon>
        <taxon>Cystobacterineae</taxon>
        <taxon>Myxococcaceae</taxon>
        <taxon>Pyxidicoccus</taxon>
    </lineage>
</organism>
<dbReference type="InterPro" id="IPR046256">
    <property type="entry name" value="DUF6289"/>
</dbReference>
<dbReference type="RefSeq" id="WP_206720636.1">
    <property type="nucleotide sequence ID" value="NZ_CP071090.1"/>
</dbReference>
<evidence type="ECO:0000256" key="1">
    <source>
        <dbReference type="SAM" id="SignalP"/>
    </source>
</evidence>
<gene>
    <name evidence="2" type="ORF">JY651_27265</name>
</gene>
<sequence length="108" mass="11587">MKNGVIGALLVSMLTACGGGLDADTGEQSTPQGEQTPESGEVTAFACSPYVYEFTYYSDCSRTQEVGFETLNCNGQRFLQGSKTRYYDAQISDLCAPCGTFPYSGTCQ</sequence>